<evidence type="ECO:0000313" key="2">
    <source>
        <dbReference type="EMBL" id="MBB5192679.1"/>
    </source>
</evidence>
<sequence length="227" mass="24700">MAHFKKYMLTGLLVWVPLGITLWVLNLIIGTLDQLGTLLPQVVRPDFWLLKLIAPYAPFLDGAHHIPGFGVVLTVLVVLVTGMIATNVLGRRLLLVGEYLLNRIPIVRSIYSSVKQVSDTVFSDSGQAFRKALLVQFPHQGTWAVGFMTGTPGGEIAEHLGGELVSVFVPTTPNPTSGFMFMARREDVRELQMSVDEALKYVISMGVVVPAGRTVNPPQNAVVAAPV</sequence>
<proteinExistence type="predicted"/>
<accession>A0A840RGF4</accession>
<evidence type="ECO:0000313" key="3">
    <source>
        <dbReference type="Proteomes" id="UP000543030"/>
    </source>
</evidence>
<dbReference type="AlphaFoldDB" id="A0A840RGF4"/>
<protein>
    <submittedName>
        <fullName evidence="2">Putative membrane protein</fullName>
    </submittedName>
</protein>
<feature type="transmembrane region" description="Helical" evidence="1">
    <location>
        <begin position="12"/>
        <end position="32"/>
    </location>
</feature>
<dbReference type="PANTHER" id="PTHR31876">
    <property type="entry name" value="COV-LIKE PROTEIN 1"/>
    <property type="match status" value="1"/>
</dbReference>
<name>A0A840RGF4_9NEIS</name>
<keyword evidence="1" id="KW-0472">Membrane</keyword>
<dbReference type="EMBL" id="JACHHN010000007">
    <property type="protein sequence ID" value="MBB5192679.1"/>
    <property type="molecule type" value="Genomic_DNA"/>
</dbReference>
<keyword evidence="1" id="KW-0812">Transmembrane</keyword>
<dbReference type="RefSeq" id="WP_184102347.1">
    <property type="nucleotide sequence ID" value="NZ_JACHHN010000007.1"/>
</dbReference>
<feature type="transmembrane region" description="Helical" evidence="1">
    <location>
        <begin position="66"/>
        <end position="89"/>
    </location>
</feature>
<dbReference type="Pfam" id="PF04367">
    <property type="entry name" value="DUF502"/>
    <property type="match status" value="1"/>
</dbReference>
<dbReference type="Proteomes" id="UP000543030">
    <property type="component" value="Unassembled WGS sequence"/>
</dbReference>
<organism evidence="2 3">
    <name type="scientific">Silvimonas terrae</name>
    <dbReference type="NCBI Taxonomy" id="300266"/>
    <lineage>
        <taxon>Bacteria</taxon>
        <taxon>Pseudomonadati</taxon>
        <taxon>Pseudomonadota</taxon>
        <taxon>Betaproteobacteria</taxon>
        <taxon>Neisseriales</taxon>
        <taxon>Chitinibacteraceae</taxon>
        <taxon>Silvimonas</taxon>
    </lineage>
</organism>
<comment type="caution">
    <text evidence="2">The sequence shown here is derived from an EMBL/GenBank/DDBJ whole genome shotgun (WGS) entry which is preliminary data.</text>
</comment>
<dbReference type="InterPro" id="IPR007462">
    <property type="entry name" value="COV1-like"/>
</dbReference>
<gene>
    <name evidence="2" type="ORF">HNQ50_003423</name>
</gene>
<reference evidence="2 3" key="1">
    <citation type="submission" date="2020-08" db="EMBL/GenBank/DDBJ databases">
        <title>Genomic Encyclopedia of Type Strains, Phase IV (KMG-IV): sequencing the most valuable type-strain genomes for metagenomic binning, comparative biology and taxonomic classification.</title>
        <authorList>
            <person name="Goeker M."/>
        </authorList>
    </citation>
    <scope>NUCLEOTIDE SEQUENCE [LARGE SCALE GENOMIC DNA]</scope>
    <source>
        <strain evidence="2 3">DSM 18233</strain>
    </source>
</reference>
<dbReference type="PANTHER" id="PTHR31876:SF26">
    <property type="entry name" value="PROTEIN LIKE COV 2"/>
    <property type="match status" value="1"/>
</dbReference>
<evidence type="ECO:0000256" key="1">
    <source>
        <dbReference type="SAM" id="Phobius"/>
    </source>
</evidence>
<keyword evidence="1" id="KW-1133">Transmembrane helix</keyword>
<keyword evidence="3" id="KW-1185">Reference proteome</keyword>